<accession>A0ABS7U3D9</accession>
<dbReference type="Gene3D" id="1.10.3290.10">
    <property type="entry name" value="Fido-like domain"/>
    <property type="match status" value="1"/>
</dbReference>
<comment type="caution">
    <text evidence="2">The sequence shown here is derived from an EMBL/GenBank/DDBJ whole genome shotgun (WGS) entry which is preliminary data.</text>
</comment>
<dbReference type="InterPro" id="IPR040198">
    <property type="entry name" value="Fido_containing"/>
</dbReference>
<dbReference type="Proteomes" id="UP001139031">
    <property type="component" value="Unassembled WGS sequence"/>
</dbReference>
<feature type="domain" description="Fido" evidence="1">
    <location>
        <begin position="100"/>
        <end position="236"/>
    </location>
</feature>
<name>A0ABS7U3D9_9BACT</name>
<sequence length="254" mass="30107">MLSTRMKNYRQLFESSELLWEKLGMLNAAQRRNFDERFMMSWIFHDFALEGQMLSVAEIKAAIDDEIISTPSLIPAYLHVKAVRDGIYMLLETRGKRLQLSLEWLKKLHQTLLPQGKKDQVQYRKDNPIHRMYFHDLAPADKISYRMRKLTDWFRTEECRKAHPIELAVEVHRELIRIFPWPDISGRVARLAMNAILIAENYWPCILHHNERQTYYDVLRLDQDQLLQLVLDSMDEGIRSSSKLYQSIVDSSRA</sequence>
<dbReference type="EMBL" id="JAIRAU010000053">
    <property type="protein sequence ID" value="MBZ5714980.1"/>
    <property type="molecule type" value="Genomic_DNA"/>
</dbReference>
<dbReference type="InterPro" id="IPR036597">
    <property type="entry name" value="Fido-like_dom_sf"/>
</dbReference>
<evidence type="ECO:0000313" key="3">
    <source>
        <dbReference type="Proteomes" id="UP001139031"/>
    </source>
</evidence>
<organism evidence="2 3">
    <name type="scientific">Nannocystis pusilla</name>
    <dbReference type="NCBI Taxonomy" id="889268"/>
    <lineage>
        <taxon>Bacteria</taxon>
        <taxon>Pseudomonadati</taxon>
        <taxon>Myxococcota</taxon>
        <taxon>Polyangia</taxon>
        <taxon>Nannocystales</taxon>
        <taxon>Nannocystaceae</taxon>
        <taxon>Nannocystis</taxon>
    </lineage>
</organism>
<dbReference type="SUPFAM" id="SSF140931">
    <property type="entry name" value="Fic-like"/>
    <property type="match status" value="1"/>
</dbReference>
<dbReference type="Pfam" id="PF02661">
    <property type="entry name" value="Fic"/>
    <property type="match status" value="1"/>
</dbReference>
<keyword evidence="3" id="KW-1185">Reference proteome</keyword>
<dbReference type="PANTHER" id="PTHR13504:SF38">
    <property type="entry name" value="FIDO DOMAIN-CONTAINING PROTEIN"/>
    <property type="match status" value="1"/>
</dbReference>
<dbReference type="RefSeq" id="WP_224196711.1">
    <property type="nucleotide sequence ID" value="NZ_JAIRAU010000053.1"/>
</dbReference>
<dbReference type="PROSITE" id="PS51459">
    <property type="entry name" value="FIDO"/>
    <property type="match status" value="1"/>
</dbReference>
<protein>
    <submittedName>
        <fullName evidence="2">Fic family protein</fullName>
    </submittedName>
</protein>
<evidence type="ECO:0000313" key="2">
    <source>
        <dbReference type="EMBL" id="MBZ5714980.1"/>
    </source>
</evidence>
<gene>
    <name evidence="2" type="ORF">K7C98_37585</name>
</gene>
<dbReference type="InterPro" id="IPR003812">
    <property type="entry name" value="Fido"/>
</dbReference>
<evidence type="ECO:0000259" key="1">
    <source>
        <dbReference type="PROSITE" id="PS51459"/>
    </source>
</evidence>
<proteinExistence type="predicted"/>
<dbReference type="PANTHER" id="PTHR13504">
    <property type="entry name" value="FIDO DOMAIN-CONTAINING PROTEIN DDB_G0283145"/>
    <property type="match status" value="1"/>
</dbReference>
<reference evidence="2" key="1">
    <citation type="submission" date="2021-08" db="EMBL/GenBank/DDBJ databases">
        <authorList>
            <person name="Stevens D.C."/>
        </authorList>
    </citation>
    <scope>NUCLEOTIDE SEQUENCE</scope>
    <source>
        <strain evidence="2">DSM 53165</strain>
    </source>
</reference>